<evidence type="ECO:0000256" key="8">
    <source>
        <dbReference type="ARBA" id="ARBA00035585"/>
    </source>
</evidence>
<dbReference type="Pfam" id="PF02537">
    <property type="entry name" value="CRCB"/>
    <property type="match status" value="1"/>
</dbReference>
<keyword evidence="10" id="KW-0915">Sodium</keyword>
<protein>
    <recommendedName>
        <fullName evidence="10">Fluoride-specific ion channel FluC</fullName>
    </recommendedName>
</protein>
<keyword evidence="3 10" id="KW-0812">Transmembrane</keyword>
<name>A0A3G9K832_9ACTN</name>
<dbReference type="GO" id="GO:0005886">
    <property type="term" value="C:plasma membrane"/>
    <property type="evidence" value="ECO:0007669"/>
    <property type="project" value="UniProtKB-SubCell"/>
</dbReference>
<dbReference type="HAMAP" id="MF_00454">
    <property type="entry name" value="FluC"/>
    <property type="match status" value="1"/>
</dbReference>
<keyword evidence="12" id="KW-1185">Reference proteome</keyword>
<evidence type="ECO:0000256" key="3">
    <source>
        <dbReference type="ARBA" id="ARBA00022692"/>
    </source>
</evidence>
<feature type="binding site" evidence="10">
    <location>
        <position position="78"/>
    </location>
    <ligand>
        <name>Na(+)</name>
        <dbReference type="ChEBI" id="CHEBI:29101"/>
        <note>structural</note>
    </ligand>
</feature>
<keyword evidence="6 10" id="KW-0407">Ion channel</keyword>
<dbReference type="PANTHER" id="PTHR28259:SF1">
    <property type="entry name" value="FLUORIDE EXPORT PROTEIN 1-RELATED"/>
    <property type="match status" value="1"/>
</dbReference>
<keyword evidence="4 10" id="KW-1133">Transmembrane helix</keyword>
<feature type="transmembrane region" description="Helical" evidence="10">
    <location>
        <begin position="67"/>
        <end position="85"/>
    </location>
</feature>
<evidence type="ECO:0000256" key="10">
    <source>
        <dbReference type="HAMAP-Rule" id="MF_00454"/>
    </source>
</evidence>
<gene>
    <name evidence="11" type="primary">crcB1</name>
    <name evidence="10" type="synonym">crcB</name>
    <name evidence="10" type="synonym">fluC</name>
    <name evidence="11" type="ORF">Pcatena_06860</name>
</gene>
<dbReference type="InterPro" id="IPR003691">
    <property type="entry name" value="FluC"/>
</dbReference>
<sequence length="127" mass="12514">MLDAIAVFVGGGLGSLGRWALTFVPWKTVGEAGFPLATLVTNVAGAFLIGIVVAAAPAAGLSPRTTLLLKTGVCGGFTTFSTFALETGDLLERGAIGAAAAYLLLSFSLGVAACLAAQALVAGASAR</sequence>
<dbReference type="EMBL" id="AP019367">
    <property type="protein sequence ID" value="BBH50099.1"/>
    <property type="molecule type" value="Genomic_DNA"/>
</dbReference>
<accession>A0A3G9K832</accession>
<feature type="transmembrane region" description="Helical" evidence="10">
    <location>
        <begin position="36"/>
        <end position="55"/>
    </location>
</feature>
<keyword evidence="10" id="KW-0813">Transport</keyword>
<comment type="activity regulation">
    <text evidence="10">Na(+) is not transported, but it plays an essential structural role and its presence is essential for fluoride channel function.</text>
</comment>
<dbReference type="GeneID" id="88848815"/>
<dbReference type="AlphaFoldDB" id="A0A3G9K832"/>
<dbReference type="Proteomes" id="UP000273154">
    <property type="component" value="Chromosome"/>
</dbReference>
<evidence type="ECO:0000313" key="11">
    <source>
        <dbReference type="EMBL" id="BBH50099.1"/>
    </source>
</evidence>
<keyword evidence="2 10" id="KW-1003">Cell membrane</keyword>
<keyword evidence="10" id="KW-0406">Ion transport</keyword>
<dbReference type="KEGG" id="pcat:Pcatena_06860"/>
<evidence type="ECO:0000256" key="2">
    <source>
        <dbReference type="ARBA" id="ARBA00022475"/>
    </source>
</evidence>
<comment type="similarity">
    <text evidence="7 10">Belongs to the fluoride channel Fluc/FEX (TC 1.A.43) family.</text>
</comment>
<feature type="binding site" evidence="10">
    <location>
        <position position="75"/>
    </location>
    <ligand>
        <name>Na(+)</name>
        <dbReference type="ChEBI" id="CHEBI:29101"/>
        <note>structural</note>
    </ligand>
</feature>
<dbReference type="PANTHER" id="PTHR28259">
    <property type="entry name" value="FLUORIDE EXPORT PROTEIN 1-RELATED"/>
    <property type="match status" value="1"/>
</dbReference>
<evidence type="ECO:0000256" key="1">
    <source>
        <dbReference type="ARBA" id="ARBA00004651"/>
    </source>
</evidence>
<evidence type="ECO:0000256" key="6">
    <source>
        <dbReference type="ARBA" id="ARBA00023303"/>
    </source>
</evidence>
<reference evidence="12" key="1">
    <citation type="submission" date="2018-11" db="EMBL/GenBank/DDBJ databases">
        <title>Comparative genomics of Parolsenella catena and Libanicoccus massiliensis: Reclassification of Libanicoccus massiliensis as Parolsenella massiliensis comb. nov.</title>
        <authorList>
            <person name="Sakamoto M."/>
            <person name="Ikeyama N."/>
            <person name="Murakami T."/>
            <person name="Mori H."/>
            <person name="Yuki M."/>
            <person name="Ohkuma M."/>
        </authorList>
    </citation>
    <scope>NUCLEOTIDE SEQUENCE [LARGE SCALE GENOMIC DNA]</scope>
    <source>
        <strain evidence="12">JCM 31932</strain>
    </source>
</reference>
<proteinExistence type="inferred from homology"/>
<keyword evidence="5 10" id="KW-0472">Membrane</keyword>
<evidence type="ECO:0000256" key="4">
    <source>
        <dbReference type="ARBA" id="ARBA00022989"/>
    </source>
</evidence>
<evidence type="ECO:0000256" key="9">
    <source>
        <dbReference type="ARBA" id="ARBA00049940"/>
    </source>
</evidence>
<keyword evidence="10" id="KW-0479">Metal-binding</keyword>
<comment type="catalytic activity">
    <reaction evidence="8">
        <text>fluoride(in) = fluoride(out)</text>
        <dbReference type="Rhea" id="RHEA:76159"/>
        <dbReference type="ChEBI" id="CHEBI:17051"/>
    </reaction>
    <physiologicalReaction direction="left-to-right" evidence="8">
        <dbReference type="Rhea" id="RHEA:76160"/>
    </physiologicalReaction>
</comment>
<evidence type="ECO:0000256" key="7">
    <source>
        <dbReference type="ARBA" id="ARBA00035120"/>
    </source>
</evidence>
<dbReference type="RefSeq" id="WP_172596365.1">
    <property type="nucleotide sequence ID" value="NZ_AP019367.1"/>
</dbReference>
<evidence type="ECO:0000313" key="12">
    <source>
        <dbReference type="Proteomes" id="UP000273154"/>
    </source>
</evidence>
<feature type="transmembrane region" description="Helical" evidence="10">
    <location>
        <begin position="97"/>
        <end position="121"/>
    </location>
</feature>
<comment type="function">
    <text evidence="9 10">Fluoride-specific ion channel. Important for reducing fluoride concentration in the cell, thus reducing its toxicity.</text>
</comment>
<dbReference type="NCBIfam" id="TIGR00494">
    <property type="entry name" value="crcB"/>
    <property type="match status" value="1"/>
</dbReference>
<evidence type="ECO:0000256" key="5">
    <source>
        <dbReference type="ARBA" id="ARBA00023136"/>
    </source>
</evidence>
<organism evidence="11 12">
    <name type="scientific">Parolsenella catena</name>
    <dbReference type="NCBI Taxonomy" id="2003188"/>
    <lineage>
        <taxon>Bacteria</taxon>
        <taxon>Bacillati</taxon>
        <taxon>Actinomycetota</taxon>
        <taxon>Coriobacteriia</taxon>
        <taxon>Coriobacteriales</taxon>
        <taxon>Atopobiaceae</taxon>
        <taxon>Parolsenella</taxon>
    </lineage>
</organism>
<comment type="subcellular location">
    <subcellularLocation>
        <location evidence="1 10">Cell membrane</location>
        <topology evidence="1 10">Multi-pass membrane protein</topology>
    </subcellularLocation>
</comment>
<dbReference type="GO" id="GO:0046872">
    <property type="term" value="F:metal ion binding"/>
    <property type="evidence" value="ECO:0007669"/>
    <property type="project" value="UniProtKB-KW"/>
</dbReference>
<dbReference type="GO" id="GO:0062054">
    <property type="term" value="F:fluoride channel activity"/>
    <property type="evidence" value="ECO:0007669"/>
    <property type="project" value="UniProtKB-UniRule"/>
</dbReference>
<dbReference type="GO" id="GO:0140114">
    <property type="term" value="P:cellular detoxification of fluoride"/>
    <property type="evidence" value="ECO:0007669"/>
    <property type="project" value="UniProtKB-UniRule"/>
</dbReference>